<keyword evidence="1" id="KW-0812">Transmembrane</keyword>
<feature type="transmembrane region" description="Helical" evidence="1">
    <location>
        <begin position="43"/>
        <end position="63"/>
    </location>
</feature>
<keyword evidence="3" id="KW-1185">Reference proteome</keyword>
<evidence type="ECO:0000313" key="3">
    <source>
        <dbReference type="Proteomes" id="UP000297861"/>
    </source>
</evidence>
<reference evidence="2 3" key="1">
    <citation type="submission" date="2019-03" db="EMBL/GenBank/DDBJ databases">
        <title>San Antonio Military Medical Center submission to MRSN (WRAIR), pending publication.</title>
        <authorList>
            <person name="Blyth D.M."/>
            <person name="Mccarthy S.L."/>
            <person name="Schall S.E."/>
            <person name="Stam J.A."/>
            <person name="Ong A.C."/>
            <person name="Mcgann P.T."/>
        </authorList>
    </citation>
    <scope>NUCLEOTIDE SEQUENCE [LARGE SCALE GENOMIC DNA]</scope>
    <source>
        <strain evidence="2 3">MRSN571793</strain>
    </source>
</reference>
<evidence type="ECO:0000256" key="1">
    <source>
        <dbReference type="SAM" id="Phobius"/>
    </source>
</evidence>
<dbReference type="Proteomes" id="UP000297861">
    <property type="component" value="Unassembled WGS sequence"/>
</dbReference>
<accession>A0A4Y8KY94</accession>
<evidence type="ECO:0000313" key="2">
    <source>
        <dbReference type="EMBL" id="TFD95323.1"/>
    </source>
</evidence>
<protein>
    <submittedName>
        <fullName evidence="2">Uncharacterized protein</fullName>
    </submittedName>
</protein>
<keyword evidence="1" id="KW-0472">Membrane</keyword>
<dbReference type="OrthoDB" id="1003899at2"/>
<dbReference type="EMBL" id="SOML01000008">
    <property type="protein sequence ID" value="TFD95323.1"/>
    <property type="molecule type" value="Genomic_DNA"/>
</dbReference>
<feature type="transmembrane region" description="Helical" evidence="1">
    <location>
        <begin position="9"/>
        <end position="31"/>
    </location>
</feature>
<sequence>MNYKDSENILLIICGAMGIAALALIFRYLFIAKWGFDAFGANLVFIIIFPVGLVFFISYLEVIQKVIPPLFKSRKPIIEN</sequence>
<dbReference type="AlphaFoldDB" id="A0A4Y8KY94"/>
<gene>
    <name evidence="2" type="ORF">E2605_12955</name>
</gene>
<dbReference type="RefSeq" id="WP_134436727.1">
    <property type="nucleotide sequence ID" value="NZ_JBEBQM010000092.1"/>
</dbReference>
<name>A0A4Y8KY94_9BACT</name>
<proteinExistence type="predicted"/>
<comment type="caution">
    <text evidence="2">The sequence shown here is derived from an EMBL/GenBank/DDBJ whole genome shotgun (WGS) entry which is preliminary data.</text>
</comment>
<organism evidence="2 3">
    <name type="scientific">Dysgonomonas capnocytophagoides</name>
    <dbReference type="NCBI Taxonomy" id="45254"/>
    <lineage>
        <taxon>Bacteria</taxon>
        <taxon>Pseudomonadati</taxon>
        <taxon>Bacteroidota</taxon>
        <taxon>Bacteroidia</taxon>
        <taxon>Bacteroidales</taxon>
        <taxon>Dysgonomonadaceae</taxon>
        <taxon>Dysgonomonas</taxon>
    </lineage>
</organism>
<keyword evidence="1" id="KW-1133">Transmembrane helix</keyword>